<evidence type="ECO:0000313" key="4">
    <source>
        <dbReference type="Proteomes" id="UP001589894"/>
    </source>
</evidence>
<name>A0ABV6NZH5_9ACTN</name>
<evidence type="ECO:0000259" key="2">
    <source>
        <dbReference type="Pfam" id="PF13349"/>
    </source>
</evidence>
<organism evidence="3 4">
    <name type="scientific">Plantactinospora siamensis</name>
    <dbReference type="NCBI Taxonomy" id="555372"/>
    <lineage>
        <taxon>Bacteria</taxon>
        <taxon>Bacillati</taxon>
        <taxon>Actinomycetota</taxon>
        <taxon>Actinomycetes</taxon>
        <taxon>Micromonosporales</taxon>
        <taxon>Micromonosporaceae</taxon>
        <taxon>Plantactinospora</taxon>
    </lineage>
</organism>
<dbReference type="Proteomes" id="UP001589894">
    <property type="component" value="Unassembled WGS sequence"/>
</dbReference>
<feature type="compositionally biased region" description="Low complexity" evidence="1">
    <location>
        <begin position="281"/>
        <end position="301"/>
    </location>
</feature>
<feature type="compositionally biased region" description="Acidic residues" evidence="1">
    <location>
        <begin position="268"/>
        <end position="280"/>
    </location>
</feature>
<dbReference type="EMBL" id="JBHLUE010000011">
    <property type="protein sequence ID" value="MFC0565428.1"/>
    <property type="molecule type" value="Genomic_DNA"/>
</dbReference>
<evidence type="ECO:0000313" key="3">
    <source>
        <dbReference type="EMBL" id="MFC0565428.1"/>
    </source>
</evidence>
<keyword evidence="4" id="KW-1185">Reference proteome</keyword>
<accession>A0ABV6NZH5</accession>
<dbReference type="InterPro" id="IPR025164">
    <property type="entry name" value="Toastrack_DUF4097"/>
</dbReference>
<dbReference type="RefSeq" id="WP_377339218.1">
    <property type="nucleotide sequence ID" value="NZ_JBHLUE010000011.1"/>
</dbReference>
<gene>
    <name evidence="3" type="ORF">ACFFHU_14945</name>
</gene>
<dbReference type="Gene3D" id="2.160.20.120">
    <property type="match status" value="1"/>
</dbReference>
<reference evidence="3 4" key="1">
    <citation type="submission" date="2024-09" db="EMBL/GenBank/DDBJ databases">
        <authorList>
            <person name="Sun Q."/>
            <person name="Mori K."/>
        </authorList>
    </citation>
    <scope>NUCLEOTIDE SEQUENCE [LARGE SCALE GENOMIC DNA]</scope>
    <source>
        <strain evidence="3 4">TBRC 2205</strain>
    </source>
</reference>
<dbReference type="Pfam" id="PF13349">
    <property type="entry name" value="DUF4097"/>
    <property type="match status" value="1"/>
</dbReference>
<proteinExistence type="predicted"/>
<evidence type="ECO:0000256" key="1">
    <source>
        <dbReference type="SAM" id="MobiDB-lite"/>
    </source>
</evidence>
<feature type="domain" description="DUF4097" evidence="2">
    <location>
        <begin position="40"/>
        <end position="229"/>
    </location>
</feature>
<comment type="caution">
    <text evidence="3">The sequence shown here is derived from an EMBL/GenBank/DDBJ whole genome shotgun (WGS) entry which is preliminary data.</text>
</comment>
<feature type="region of interest" description="Disordered" evidence="1">
    <location>
        <begin position="263"/>
        <end position="301"/>
    </location>
</feature>
<sequence length="301" mass="31662">MPRWTIDGPQRLTLAEPVDRLDVSLISGRLNVVGADGPCRVEVTQGQRTSLRVEARDGRLSVRQERPSTWSGLLWWLLMARRIRAHVSVAVPPQTRVDLRMVDGSVVASGLRAVTRVEVTSGQVTLMGLAGRTSAKLVSGPVEALGVTGDLTMETVSGELVLADGGAERVHATTRSGSITCDLDNPRHSEIRLGTMSGSVTVRVREDSDLTVHLHTTSGQITSAFPRLSAADGPPWAREAQGVLGAGDGKLWATSVSGSIALLSRPVDDEDDPGYDEDLDGGTVAPGPDAAAGRPAPDAAS</sequence>
<protein>
    <submittedName>
        <fullName evidence="3">DUF4097 domain-containing protein</fullName>
    </submittedName>
</protein>